<evidence type="ECO:0000259" key="10">
    <source>
        <dbReference type="PROSITE" id="PS50059"/>
    </source>
</evidence>
<dbReference type="FunFam" id="1.25.40.10:FF:000008">
    <property type="entry name" value="Peptidylprolyl isomerase"/>
    <property type="match status" value="1"/>
</dbReference>
<evidence type="ECO:0000256" key="5">
    <source>
        <dbReference type="ARBA" id="ARBA00022803"/>
    </source>
</evidence>
<feature type="domain" description="PPIase FKBP-type" evidence="10">
    <location>
        <begin position="44"/>
        <end position="132"/>
    </location>
</feature>
<dbReference type="AlphaFoldDB" id="A0AA39VZ12"/>
<comment type="similarity">
    <text evidence="2">Belongs to the FKBP-type PPIase family.</text>
</comment>
<evidence type="ECO:0000256" key="2">
    <source>
        <dbReference type="ARBA" id="ARBA00006577"/>
    </source>
</evidence>
<evidence type="ECO:0000256" key="7">
    <source>
        <dbReference type="ARBA" id="ARBA00023235"/>
    </source>
</evidence>
<dbReference type="SUPFAM" id="SSF48452">
    <property type="entry name" value="TPR-like"/>
    <property type="match status" value="1"/>
</dbReference>
<sequence>MAISLLNSYSKTQNAESLNTEIGTQGLRKQILTRGTSWQTPFPGDQVQVHFSGHIEGGACLDSSREKGTPFCFKLGQGEVIKGWDEGVATMKKGERAIFHIPPGLAYGDAGSPPLIPPNSSLVFDIEMLSWSTIKDVTGDGGVLKKILREGEGWATPRANDEVFVKYEARLENGTLVSKSEEGVEFCILDGHLCPAICKAVTTMRRGEKAELAVKFSYGYGNTNIDGGVSSESNLTIQLELLSWKSIIDVTGDQKVLKKITKAGEGLDHPNEGSLVKVMYIGRLEDGTVFDRKGSDEEPFEFLTLDENINEGLDRAIMTMKKDEQAIVKISSEYLSSHEVSKMVSANSMLDYEVKLLDFTKETPFWKMDTQEKIKACERKKHDGNLLFKAANFWHASKKYEKAVKLIEFDHSFTDDEKCLAKGLRISCNLNNAACKLKLEDYSQASKLCTKVLELDSSNVKALFRRSQAYLKTNELEKAEADIKRALTIDPNNREVKVGYKELKEKQREYAKYQAGIFSTMLSKMVLGHLFHNYGAGISKCQAISWKGNGLAHNLAFLAISS</sequence>
<evidence type="ECO:0000256" key="9">
    <source>
        <dbReference type="PROSITE-ProRule" id="PRU00339"/>
    </source>
</evidence>
<feature type="domain" description="PPIase FKBP-type" evidence="10">
    <location>
        <begin position="273"/>
        <end position="360"/>
    </location>
</feature>
<dbReference type="InterPro" id="IPR001179">
    <property type="entry name" value="PPIase_FKBP_dom"/>
</dbReference>
<dbReference type="FunFam" id="3.10.50.40:FF:000006">
    <property type="entry name" value="Peptidyl-prolyl cis-trans isomerase"/>
    <property type="match status" value="1"/>
</dbReference>
<dbReference type="PROSITE" id="PS50005">
    <property type="entry name" value="TPR"/>
    <property type="match status" value="1"/>
</dbReference>
<keyword evidence="4" id="KW-0677">Repeat</keyword>
<dbReference type="EMBL" id="JAUESC010000004">
    <property type="protein sequence ID" value="KAK0598272.1"/>
    <property type="molecule type" value="Genomic_DNA"/>
</dbReference>
<dbReference type="InterPro" id="IPR011990">
    <property type="entry name" value="TPR-like_helical_dom_sf"/>
</dbReference>
<gene>
    <name evidence="11" type="ORF">LWI29_033158</name>
</gene>
<dbReference type="EC" id="5.2.1.8" evidence="3 8"/>
<keyword evidence="7 8" id="KW-0413">Isomerase</keyword>
<dbReference type="SMART" id="SM00028">
    <property type="entry name" value="TPR"/>
    <property type="match status" value="3"/>
</dbReference>
<name>A0AA39VZ12_ACESA</name>
<feature type="domain" description="PPIase FKBP-type" evidence="10">
    <location>
        <begin position="160"/>
        <end position="245"/>
    </location>
</feature>
<dbReference type="Proteomes" id="UP001168877">
    <property type="component" value="Unassembled WGS sequence"/>
</dbReference>
<accession>A0AA39VZ12</accession>
<evidence type="ECO:0000256" key="6">
    <source>
        <dbReference type="ARBA" id="ARBA00023110"/>
    </source>
</evidence>
<comment type="catalytic activity">
    <reaction evidence="1 8">
        <text>[protein]-peptidylproline (omega=180) = [protein]-peptidylproline (omega=0)</text>
        <dbReference type="Rhea" id="RHEA:16237"/>
        <dbReference type="Rhea" id="RHEA-COMP:10747"/>
        <dbReference type="Rhea" id="RHEA-COMP:10748"/>
        <dbReference type="ChEBI" id="CHEBI:83833"/>
        <dbReference type="ChEBI" id="CHEBI:83834"/>
        <dbReference type="EC" id="5.2.1.8"/>
    </reaction>
</comment>
<organism evidence="11 12">
    <name type="scientific">Acer saccharum</name>
    <name type="common">Sugar maple</name>
    <dbReference type="NCBI Taxonomy" id="4024"/>
    <lineage>
        <taxon>Eukaryota</taxon>
        <taxon>Viridiplantae</taxon>
        <taxon>Streptophyta</taxon>
        <taxon>Embryophyta</taxon>
        <taxon>Tracheophyta</taxon>
        <taxon>Spermatophyta</taxon>
        <taxon>Magnoliopsida</taxon>
        <taxon>eudicotyledons</taxon>
        <taxon>Gunneridae</taxon>
        <taxon>Pentapetalae</taxon>
        <taxon>rosids</taxon>
        <taxon>malvids</taxon>
        <taxon>Sapindales</taxon>
        <taxon>Sapindaceae</taxon>
        <taxon>Hippocastanoideae</taxon>
        <taxon>Acereae</taxon>
        <taxon>Acer</taxon>
    </lineage>
</organism>
<evidence type="ECO:0000256" key="4">
    <source>
        <dbReference type="ARBA" id="ARBA00022737"/>
    </source>
</evidence>
<proteinExistence type="inferred from homology"/>
<evidence type="ECO:0000313" key="11">
    <source>
        <dbReference type="EMBL" id="KAK0598272.1"/>
    </source>
</evidence>
<evidence type="ECO:0000313" key="12">
    <source>
        <dbReference type="Proteomes" id="UP001168877"/>
    </source>
</evidence>
<dbReference type="InterPro" id="IPR046357">
    <property type="entry name" value="PPIase_dom_sf"/>
</dbReference>
<keyword evidence="6 8" id="KW-0697">Rotamase</keyword>
<dbReference type="Pfam" id="PF00254">
    <property type="entry name" value="FKBP_C"/>
    <property type="match status" value="3"/>
</dbReference>
<comment type="caution">
    <text evidence="11">The sequence shown here is derived from an EMBL/GenBank/DDBJ whole genome shotgun (WGS) entry which is preliminary data.</text>
</comment>
<reference evidence="11" key="2">
    <citation type="submission" date="2023-06" db="EMBL/GenBank/DDBJ databases">
        <authorList>
            <person name="Swenson N.G."/>
            <person name="Wegrzyn J.L."/>
            <person name="Mcevoy S.L."/>
        </authorList>
    </citation>
    <scope>NUCLEOTIDE SEQUENCE</scope>
    <source>
        <strain evidence="11">NS2018</strain>
        <tissue evidence="11">Leaf</tissue>
    </source>
</reference>
<evidence type="ECO:0000256" key="3">
    <source>
        <dbReference type="ARBA" id="ARBA00013194"/>
    </source>
</evidence>
<dbReference type="InterPro" id="IPR019734">
    <property type="entry name" value="TPR_rpt"/>
</dbReference>
<dbReference type="PANTHER" id="PTHR46512:SF11">
    <property type="entry name" value="PEPTIDYLPROLYL ISOMERASE"/>
    <property type="match status" value="1"/>
</dbReference>
<reference evidence="11" key="1">
    <citation type="journal article" date="2022" name="Plant J.">
        <title>Strategies of tolerance reflected in two North American maple genomes.</title>
        <authorList>
            <person name="McEvoy S.L."/>
            <person name="Sezen U.U."/>
            <person name="Trouern-Trend A."/>
            <person name="McMahon S.M."/>
            <person name="Schaberg P.G."/>
            <person name="Yang J."/>
            <person name="Wegrzyn J.L."/>
            <person name="Swenson N.G."/>
        </authorList>
    </citation>
    <scope>NUCLEOTIDE SEQUENCE</scope>
    <source>
        <strain evidence="11">NS2018</strain>
    </source>
</reference>
<dbReference type="Gene3D" id="3.10.50.40">
    <property type="match status" value="3"/>
</dbReference>
<dbReference type="InterPro" id="IPR050754">
    <property type="entry name" value="FKBP4/5/8-like"/>
</dbReference>
<dbReference type="PROSITE" id="PS50059">
    <property type="entry name" value="FKBP_PPIASE"/>
    <property type="match status" value="3"/>
</dbReference>
<evidence type="ECO:0000256" key="8">
    <source>
        <dbReference type="PROSITE-ProRule" id="PRU00277"/>
    </source>
</evidence>
<protein>
    <recommendedName>
        <fullName evidence="3 8">peptidylprolyl isomerase</fullName>
        <ecNumber evidence="3 8">5.2.1.8</ecNumber>
    </recommendedName>
</protein>
<dbReference type="GO" id="GO:0003755">
    <property type="term" value="F:peptidyl-prolyl cis-trans isomerase activity"/>
    <property type="evidence" value="ECO:0007669"/>
    <property type="project" value="UniProtKB-KW"/>
</dbReference>
<dbReference type="PANTHER" id="PTHR46512">
    <property type="entry name" value="PEPTIDYLPROLYL ISOMERASE"/>
    <property type="match status" value="1"/>
</dbReference>
<dbReference type="SUPFAM" id="SSF54534">
    <property type="entry name" value="FKBP-like"/>
    <property type="match status" value="3"/>
</dbReference>
<feature type="repeat" description="TPR" evidence="9">
    <location>
        <begin position="460"/>
        <end position="493"/>
    </location>
</feature>
<keyword evidence="12" id="KW-1185">Reference proteome</keyword>
<keyword evidence="5 9" id="KW-0802">TPR repeat</keyword>
<dbReference type="Pfam" id="PF14559">
    <property type="entry name" value="TPR_19"/>
    <property type="match status" value="1"/>
</dbReference>
<dbReference type="Gene3D" id="1.25.40.10">
    <property type="entry name" value="Tetratricopeptide repeat domain"/>
    <property type="match status" value="1"/>
</dbReference>
<evidence type="ECO:0000256" key="1">
    <source>
        <dbReference type="ARBA" id="ARBA00000971"/>
    </source>
</evidence>